<name>A0A0D2LZ75_9CHLO</name>
<gene>
    <name evidence="3" type="ORF">MNEG_13282</name>
</gene>
<proteinExistence type="predicted"/>
<keyword evidence="1" id="KW-0175">Coiled coil</keyword>
<sequence length="432" mass="44616">MYGQNGPRYSPYPGGRHNGRGGGRRGRAPEAAGVYLDPNLSPEDAAAAFAEAQQARAAQRDAEARTAAVSAAFNAANAACNALASTFELTATAPFRAMRLPGEDSSPDQLTQAEATRFSSVVILQLHGIFTDCGLSGRTGCLQDAGNMLYRVADWAQQRVIADAAKAAQQAGEPVSTQPSDRQQQSAAAVARFSVGGEGAGALRSMLKGTILLAAAELLSGGQAEGCPEAAKLSDAVAFFNGWHPSDTEEERARVRRRDNEISELKALLAESGATHAALSAQLAAASALLVQHGVNEAAPDLLQQGRRLQESSQQFAAAQQQCAAAQQQLAQQQQATAAAHAAIAGLQEQVKAGAAELAQQQRAVAEAQAAANGIQEQVKARAAELCKANAAVQALGRALVERGMSSEEAEALATGAYTQQNGEAAAPPSAQ</sequence>
<evidence type="ECO:0000313" key="3">
    <source>
        <dbReference type="EMBL" id="KIY94681.1"/>
    </source>
</evidence>
<dbReference type="GeneID" id="25730729"/>
<dbReference type="Proteomes" id="UP000054498">
    <property type="component" value="Unassembled WGS sequence"/>
</dbReference>
<dbReference type="KEGG" id="mng:MNEG_13282"/>
<organism evidence="3 4">
    <name type="scientific">Monoraphidium neglectum</name>
    <dbReference type="NCBI Taxonomy" id="145388"/>
    <lineage>
        <taxon>Eukaryota</taxon>
        <taxon>Viridiplantae</taxon>
        <taxon>Chlorophyta</taxon>
        <taxon>core chlorophytes</taxon>
        <taxon>Chlorophyceae</taxon>
        <taxon>CS clade</taxon>
        <taxon>Sphaeropleales</taxon>
        <taxon>Selenastraceae</taxon>
        <taxon>Monoraphidium</taxon>
    </lineage>
</organism>
<dbReference type="AlphaFoldDB" id="A0A0D2LZ75"/>
<feature type="region of interest" description="Disordered" evidence="2">
    <location>
        <begin position="1"/>
        <end position="37"/>
    </location>
</feature>
<feature type="coiled-coil region" evidence="1">
    <location>
        <begin position="309"/>
        <end position="378"/>
    </location>
</feature>
<reference evidence="3 4" key="1">
    <citation type="journal article" date="2013" name="BMC Genomics">
        <title>Reconstruction of the lipid metabolism for the microalga Monoraphidium neglectum from its genome sequence reveals characteristics suitable for biofuel production.</title>
        <authorList>
            <person name="Bogen C."/>
            <person name="Al-Dilaimi A."/>
            <person name="Albersmeier A."/>
            <person name="Wichmann J."/>
            <person name="Grundmann M."/>
            <person name="Rupp O."/>
            <person name="Lauersen K.J."/>
            <person name="Blifernez-Klassen O."/>
            <person name="Kalinowski J."/>
            <person name="Goesmann A."/>
            <person name="Mussgnug J.H."/>
            <person name="Kruse O."/>
        </authorList>
    </citation>
    <scope>NUCLEOTIDE SEQUENCE [LARGE SCALE GENOMIC DNA]</scope>
    <source>
        <strain evidence="3 4">SAG 48.87</strain>
    </source>
</reference>
<evidence type="ECO:0000313" key="4">
    <source>
        <dbReference type="Proteomes" id="UP000054498"/>
    </source>
</evidence>
<accession>A0A0D2LZ75</accession>
<protein>
    <submittedName>
        <fullName evidence="3">Uncharacterized protein</fullName>
    </submittedName>
</protein>
<evidence type="ECO:0000256" key="2">
    <source>
        <dbReference type="SAM" id="MobiDB-lite"/>
    </source>
</evidence>
<feature type="compositionally biased region" description="Basic residues" evidence="2">
    <location>
        <begin position="17"/>
        <end position="26"/>
    </location>
</feature>
<feature type="region of interest" description="Disordered" evidence="2">
    <location>
        <begin position="410"/>
        <end position="432"/>
    </location>
</feature>
<keyword evidence="4" id="KW-1185">Reference proteome</keyword>
<dbReference type="RefSeq" id="XP_013893701.1">
    <property type="nucleotide sequence ID" value="XM_014038247.1"/>
</dbReference>
<evidence type="ECO:0000256" key="1">
    <source>
        <dbReference type="SAM" id="Coils"/>
    </source>
</evidence>
<dbReference type="EMBL" id="KK103950">
    <property type="protein sequence ID" value="KIY94681.1"/>
    <property type="molecule type" value="Genomic_DNA"/>
</dbReference>